<gene>
    <name evidence="6" type="primary">flgA</name>
    <name evidence="6" type="ORF">QNA08_09420</name>
</gene>
<dbReference type="Gene3D" id="2.30.30.760">
    <property type="match status" value="1"/>
</dbReference>
<evidence type="ECO:0000313" key="7">
    <source>
        <dbReference type="Proteomes" id="UP001321492"/>
    </source>
</evidence>
<protein>
    <submittedName>
        <fullName evidence="6">Flagellar basal body P-ring formation chaperone FlgA</fullName>
    </submittedName>
</protein>
<accession>A0ABT7AHJ2</accession>
<dbReference type="RefSeq" id="WP_283740447.1">
    <property type="nucleotide sequence ID" value="NZ_JASJEV010000005.1"/>
</dbReference>
<dbReference type="InterPro" id="IPR039246">
    <property type="entry name" value="Flagellar_FlgA"/>
</dbReference>
<dbReference type="SMART" id="SM00858">
    <property type="entry name" value="SAF"/>
    <property type="match status" value="1"/>
</dbReference>
<dbReference type="InterPro" id="IPR013974">
    <property type="entry name" value="SAF"/>
</dbReference>
<dbReference type="InterPro" id="IPR006190">
    <property type="entry name" value="SAF_AFP_Neu5Ac"/>
</dbReference>
<dbReference type="Gene3D" id="3.90.1210.10">
    <property type="entry name" value="Antifreeze-like/N-acetylneuraminic acid synthase C-terminal domain"/>
    <property type="match status" value="1"/>
</dbReference>
<sequence length="329" mass="34276">MKARLSLALSAAAFVAGMVSAIAAERATLRAEIRVDHDIVTLGDLVEGVDGQAAAAPLFRAPRLGDTGTIQVHRIVEAAQNLGIADIDTRGRAQVVVARAARRIGAAESEAALRQALEARHGLDARSTTIVFDGGAPIILAAPDGDAPLSVQDLLFDPRTRRISATLVVPGGVQPATKRVTGNVVETVEVAVANRSFQRGDVLQASDISFERRTRDGLPSDVLTEVGAIAGQVVKRSLAVGTVMRAGDVHRPEIVTRGDVVTVIYESRGLSLSLRGRAVEGGALGDTVTVQNIQSKRTLQGQVVAPGRISVNLVPTGRVAAVAATTARP</sequence>
<keyword evidence="3" id="KW-0574">Periplasm</keyword>
<dbReference type="CDD" id="cd11614">
    <property type="entry name" value="SAF_CpaB_FlgA_like"/>
    <property type="match status" value="1"/>
</dbReference>
<evidence type="ECO:0000256" key="1">
    <source>
        <dbReference type="ARBA" id="ARBA00004418"/>
    </source>
</evidence>
<dbReference type="Proteomes" id="UP001321492">
    <property type="component" value="Unassembled WGS sequence"/>
</dbReference>
<dbReference type="PROSITE" id="PS50844">
    <property type="entry name" value="AFP_LIKE"/>
    <property type="match status" value="1"/>
</dbReference>
<name>A0ABT7AHJ2_9HYPH</name>
<keyword evidence="7" id="KW-1185">Reference proteome</keyword>
<keyword evidence="2 4" id="KW-0732">Signal</keyword>
<keyword evidence="6" id="KW-0969">Cilium</keyword>
<dbReference type="InterPro" id="IPR017585">
    <property type="entry name" value="SAF_FlgA"/>
</dbReference>
<keyword evidence="6" id="KW-0966">Cell projection</keyword>
<dbReference type="NCBIfam" id="TIGR03170">
    <property type="entry name" value="flgA_cterm"/>
    <property type="match status" value="1"/>
</dbReference>
<evidence type="ECO:0000256" key="3">
    <source>
        <dbReference type="ARBA" id="ARBA00022764"/>
    </source>
</evidence>
<evidence type="ECO:0000259" key="5">
    <source>
        <dbReference type="PROSITE" id="PS50844"/>
    </source>
</evidence>
<comment type="caution">
    <text evidence="6">The sequence shown here is derived from an EMBL/GenBank/DDBJ whole genome shotgun (WGS) entry which is preliminary data.</text>
</comment>
<dbReference type="EMBL" id="JASJEV010000005">
    <property type="protein sequence ID" value="MDJ1158452.1"/>
    <property type="molecule type" value="Genomic_DNA"/>
</dbReference>
<feature type="domain" description="AFP-like" evidence="5">
    <location>
        <begin position="190"/>
        <end position="252"/>
    </location>
</feature>
<evidence type="ECO:0000313" key="6">
    <source>
        <dbReference type="EMBL" id="MDJ1158452.1"/>
    </source>
</evidence>
<evidence type="ECO:0000256" key="4">
    <source>
        <dbReference type="SAM" id="SignalP"/>
    </source>
</evidence>
<organism evidence="6 7">
    <name type="scientific">Chelatococcus albus</name>
    <dbReference type="NCBI Taxonomy" id="3047466"/>
    <lineage>
        <taxon>Bacteria</taxon>
        <taxon>Pseudomonadati</taxon>
        <taxon>Pseudomonadota</taxon>
        <taxon>Alphaproteobacteria</taxon>
        <taxon>Hyphomicrobiales</taxon>
        <taxon>Chelatococcaceae</taxon>
        <taxon>Chelatococcus</taxon>
    </lineage>
</organism>
<proteinExistence type="predicted"/>
<dbReference type="Pfam" id="PF13144">
    <property type="entry name" value="ChapFlgA"/>
    <property type="match status" value="1"/>
</dbReference>
<feature type="signal peptide" evidence="4">
    <location>
        <begin position="1"/>
        <end position="23"/>
    </location>
</feature>
<dbReference type="PANTHER" id="PTHR36307">
    <property type="entry name" value="FLAGELLA BASAL BODY P-RING FORMATION PROTEIN FLGA"/>
    <property type="match status" value="1"/>
</dbReference>
<keyword evidence="6" id="KW-0282">Flagellum</keyword>
<reference evidence="6 7" key="1">
    <citation type="submission" date="2023-05" db="EMBL/GenBank/DDBJ databases">
        <title>Chelatococcus sp. nov., a moderately thermophilic bacterium isolated from hot spring microbial mat.</title>
        <authorList>
            <person name="Hu C.-J."/>
            <person name="Li W.-J."/>
        </authorList>
    </citation>
    <scope>NUCLEOTIDE SEQUENCE [LARGE SCALE GENOMIC DNA]</scope>
    <source>
        <strain evidence="6 7">SYSU G07232</strain>
    </source>
</reference>
<dbReference type="PANTHER" id="PTHR36307:SF1">
    <property type="entry name" value="FLAGELLA BASAL BODY P-RING FORMATION PROTEIN FLGA"/>
    <property type="match status" value="1"/>
</dbReference>
<comment type="subcellular location">
    <subcellularLocation>
        <location evidence="1">Periplasm</location>
    </subcellularLocation>
</comment>
<evidence type="ECO:0000256" key="2">
    <source>
        <dbReference type="ARBA" id="ARBA00022729"/>
    </source>
</evidence>
<feature type="chain" id="PRO_5045526589" evidence="4">
    <location>
        <begin position="24"/>
        <end position="329"/>
    </location>
</feature>